<reference evidence="2 3" key="1">
    <citation type="journal article" date="2019" name="Int. J. Syst. Evol. Microbiol.">
        <title>The Global Catalogue of Microorganisms (GCM) 10K type strain sequencing project: providing services to taxonomists for standard genome sequencing and annotation.</title>
        <authorList>
            <consortium name="The Broad Institute Genomics Platform"/>
            <consortium name="The Broad Institute Genome Sequencing Center for Infectious Disease"/>
            <person name="Wu L."/>
            <person name="Ma J."/>
        </authorList>
    </citation>
    <scope>NUCLEOTIDE SEQUENCE [LARGE SCALE GENOMIC DNA]</scope>
    <source>
        <strain evidence="2 3">JCM 16374</strain>
    </source>
</reference>
<name>A0ABN3RHU8_9ACTN</name>
<protein>
    <submittedName>
        <fullName evidence="2">Uncharacterized protein</fullName>
    </submittedName>
</protein>
<comment type="caution">
    <text evidence="2">The sequence shown here is derived from an EMBL/GenBank/DDBJ whole genome shotgun (WGS) entry which is preliminary data.</text>
</comment>
<feature type="region of interest" description="Disordered" evidence="1">
    <location>
        <begin position="41"/>
        <end position="84"/>
    </location>
</feature>
<evidence type="ECO:0000256" key="1">
    <source>
        <dbReference type="SAM" id="MobiDB-lite"/>
    </source>
</evidence>
<evidence type="ECO:0000313" key="3">
    <source>
        <dbReference type="Proteomes" id="UP001500994"/>
    </source>
</evidence>
<organism evidence="2 3">
    <name type="scientific">Streptomyces lunalinharesii</name>
    <dbReference type="NCBI Taxonomy" id="333384"/>
    <lineage>
        <taxon>Bacteria</taxon>
        <taxon>Bacillati</taxon>
        <taxon>Actinomycetota</taxon>
        <taxon>Actinomycetes</taxon>
        <taxon>Kitasatosporales</taxon>
        <taxon>Streptomycetaceae</taxon>
        <taxon>Streptomyces</taxon>
    </lineage>
</organism>
<sequence>MAIPNSTAATIPATAATLGVCSARVAAVVPSVVGIAFSRCSSRTPSGDRAAGPDRPVHRRLRQAPDCQFYDRAAPRTGSSGPLG</sequence>
<proteinExistence type="predicted"/>
<gene>
    <name evidence="2" type="ORF">GCM10009864_16450</name>
</gene>
<accession>A0ABN3RHU8</accession>
<evidence type="ECO:0000313" key="2">
    <source>
        <dbReference type="EMBL" id="GAA2652577.1"/>
    </source>
</evidence>
<dbReference type="Proteomes" id="UP001500994">
    <property type="component" value="Unassembled WGS sequence"/>
</dbReference>
<keyword evidence="3" id="KW-1185">Reference proteome</keyword>
<dbReference type="EMBL" id="BAAARK010000004">
    <property type="protein sequence ID" value="GAA2652577.1"/>
    <property type="molecule type" value="Genomic_DNA"/>
</dbReference>